<dbReference type="InterPro" id="IPR035923">
    <property type="entry name" value="TT1751-like_sf"/>
</dbReference>
<proteinExistence type="predicted"/>
<gene>
    <name evidence="3" type="ORF">H3L94_01880</name>
</gene>
<dbReference type="CDD" id="cd14797">
    <property type="entry name" value="DUF302"/>
    <property type="match status" value="1"/>
</dbReference>
<dbReference type="RefSeq" id="WP_182122432.1">
    <property type="nucleotide sequence ID" value="NZ_CP059567.1"/>
</dbReference>
<evidence type="ECO:0000313" key="4">
    <source>
        <dbReference type="Proteomes" id="UP000514752"/>
    </source>
</evidence>
<dbReference type="AlphaFoldDB" id="A0A7D7NGF7"/>
<name>A0A7D7NGF7_9NEIS</name>
<evidence type="ECO:0000259" key="2">
    <source>
        <dbReference type="Pfam" id="PF03625"/>
    </source>
</evidence>
<keyword evidence="1" id="KW-0732">Signal</keyword>
<sequence>MQCKKWKSLALVAVTCAALAAHAGPQPAAVQAAGGEQAPVSHALDSRYGFDDTVARLQSAFQSKGMTIFAVIDHQAAARQNGLDMQPAKVIVFGTPKAGTPLMVKDPTFALQLPLRVLVTEQGGKVAVVYNDTRNLIRGSRIEYSEVENSLANAEKLIRATVTQ</sequence>
<dbReference type="PANTHER" id="PTHR38342:SF2">
    <property type="entry name" value="INNER MEMBRANE OR EXPORTED"/>
    <property type="match status" value="1"/>
</dbReference>
<dbReference type="Gene3D" id="3.30.310.70">
    <property type="entry name" value="TT1751-like domain"/>
    <property type="match status" value="1"/>
</dbReference>
<protein>
    <submittedName>
        <fullName evidence="3">DUF302 domain-containing protein</fullName>
    </submittedName>
</protein>
<feature type="signal peptide" evidence="1">
    <location>
        <begin position="1"/>
        <end position="23"/>
    </location>
</feature>
<evidence type="ECO:0000313" key="3">
    <source>
        <dbReference type="EMBL" id="QMT40834.1"/>
    </source>
</evidence>
<dbReference type="SUPFAM" id="SSF103247">
    <property type="entry name" value="TT1751-like"/>
    <property type="match status" value="1"/>
</dbReference>
<dbReference type="KEGG" id="nsg:H3L94_01880"/>
<evidence type="ECO:0000256" key="1">
    <source>
        <dbReference type="SAM" id="SignalP"/>
    </source>
</evidence>
<accession>A0A7D7NGF7</accession>
<organism evidence="3 4">
    <name type="scientific">Neisseria shayeganii</name>
    <dbReference type="NCBI Taxonomy" id="607712"/>
    <lineage>
        <taxon>Bacteria</taxon>
        <taxon>Pseudomonadati</taxon>
        <taxon>Pseudomonadota</taxon>
        <taxon>Betaproteobacteria</taxon>
        <taxon>Neisseriales</taxon>
        <taxon>Neisseriaceae</taxon>
        <taxon>Neisseria</taxon>
    </lineage>
</organism>
<dbReference type="Proteomes" id="UP000514752">
    <property type="component" value="Chromosome"/>
</dbReference>
<feature type="domain" description="DUF302" evidence="2">
    <location>
        <begin position="72"/>
        <end position="132"/>
    </location>
</feature>
<feature type="chain" id="PRO_5027828880" evidence="1">
    <location>
        <begin position="24"/>
        <end position="164"/>
    </location>
</feature>
<reference evidence="3 4" key="1">
    <citation type="submission" date="2020-07" db="EMBL/GenBank/DDBJ databases">
        <title>Genomic diversity of species in the Neisseriaceae family.</title>
        <authorList>
            <person name="Vincent A.T."/>
            <person name="Bernet E."/>
            <person name="Veyrier F.J."/>
        </authorList>
    </citation>
    <scope>NUCLEOTIDE SEQUENCE [LARGE SCALE GENOMIC DNA]</scope>
    <source>
        <strain evidence="3 4">DSM 22244</strain>
    </source>
</reference>
<dbReference type="Pfam" id="PF03625">
    <property type="entry name" value="DUF302"/>
    <property type="match status" value="1"/>
</dbReference>
<dbReference type="InterPro" id="IPR005180">
    <property type="entry name" value="DUF302"/>
</dbReference>
<dbReference type="EMBL" id="CP059567">
    <property type="protein sequence ID" value="QMT40834.1"/>
    <property type="molecule type" value="Genomic_DNA"/>
</dbReference>
<dbReference type="PANTHER" id="PTHR38342">
    <property type="entry name" value="SLR5037 PROTEIN"/>
    <property type="match status" value="1"/>
</dbReference>